<keyword evidence="7" id="KW-1185">Reference proteome</keyword>
<dbReference type="HOGENOM" id="CLU_535620_0_0_1"/>
<dbReference type="EMBL" id="KB312450">
    <property type="protein sequence ID" value="ELT87222.1"/>
    <property type="molecule type" value="Genomic_DNA"/>
</dbReference>
<evidence type="ECO:0000313" key="6">
    <source>
        <dbReference type="EnsemblMetazoa" id="CapteP221901"/>
    </source>
</evidence>
<evidence type="ECO:0000256" key="1">
    <source>
        <dbReference type="ARBA" id="ARBA00004173"/>
    </source>
</evidence>
<dbReference type="GO" id="GO:0006412">
    <property type="term" value="P:translation"/>
    <property type="evidence" value="ECO:0007669"/>
    <property type="project" value="InterPro"/>
</dbReference>
<dbReference type="OrthoDB" id="6041973at2759"/>
<dbReference type="STRING" id="283909.R7T3D1"/>
<dbReference type="Proteomes" id="UP000014760">
    <property type="component" value="Unassembled WGS sequence"/>
</dbReference>
<evidence type="ECO:0008006" key="8">
    <source>
        <dbReference type="Google" id="ProtNLM"/>
    </source>
</evidence>
<dbReference type="PANTHER" id="PTHR13014:SF3">
    <property type="entry name" value="LARGE RIBOSOMAL SUBUNIT PROTEIN ML65"/>
    <property type="match status" value="1"/>
</dbReference>
<name>R7T3D1_CAPTE</name>
<organism evidence="5">
    <name type="scientific">Capitella teleta</name>
    <name type="common">Polychaete worm</name>
    <dbReference type="NCBI Taxonomy" id="283909"/>
    <lineage>
        <taxon>Eukaryota</taxon>
        <taxon>Metazoa</taxon>
        <taxon>Spiralia</taxon>
        <taxon>Lophotrochozoa</taxon>
        <taxon>Annelida</taxon>
        <taxon>Polychaeta</taxon>
        <taxon>Sedentaria</taxon>
        <taxon>Scolecida</taxon>
        <taxon>Capitellidae</taxon>
        <taxon>Capitella</taxon>
    </lineage>
</organism>
<comment type="subcellular location">
    <subcellularLocation>
        <location evidence="1">Mitochondrion</location>
    </subcellularLocation>
</comment>
<evidence type="ECO:0000256" key="3">
    <source>
        <dbReference type="ARBA" id="ARBA00023128"/>
    </source>
</evidence>
<reference evidence="7" key="1">
    <citation type="submission" date="2012-12" db="EMBL/GenBank/DDBJ databases">
        <authorList>
            <person name="Hellsten U."/>
            <person name="Grimwood J."/>
            <person name="Chapman J.A."/>
            <person name="Shapiro H."/>
            <person name="Aerts A."/>
            <person name="Otillar R.P."/>
            <person name="Terry A.Y."/>
            <person name="Boore J.L."/>
            <person name="Simakov O."/>
            <person name="Marletaz F."/>
            <person name="Cho S.-J."/>
            <person name="Edsinger-Gonzales E."/>
            <person name="Havlak P."/>
            <person name="Kuo D.-H."/>
            <person name="Larsson T."/>
            <person name="Lv J."/>
            <person name="Arendt D."/>
            <person name="Savage R."/>
            <person name="Osoegawa K."/>
            <person name="de Jong P."/>
            <person name="Lindberg D.R."/>
            <person name="Seaver E.C."/>
            <person name="Weisblat D.A."/>
            <person name="Putnam N.H."/>
            <person name="Grigoriev I.V."/>
            <person name="Rokhsar D.S."/>
        </authorList>
    </citation>
    <scope>NUCLEOTIDE SEQUENCE</scope>
    <source>
        <strain evidence="7">I ESC-2004</strain>
    </source>
</reference>
<keyword evidence="2" id="KW-0689">Ribosomal protein</keyword>
<dbReference type="InterPro" id="IPR039982">
    <property type="entry name" value="Ribosomal_mL65"/>
</dbReference>
<dbReference type="EnsemblMetazoa" id="CapteT221901">
    <property type="protein sequence ID" value="CapteP221901"/>
    <property type="gene ID" value="CapteG221901"/>
</dbReference>
<dbReference type="OMA" id="RFQIDDN"/>
<reference evidence="5 7" key="2">
    <citation type="journal article" date="2013" name="Nature">
        <title>Insights into bilaterian evolution from three spiralian genomes.</title>
        <authorList>
            <person name="Simakov O."/>
            <person name="Marletaz F."/>
            <person name="Cho S.J."/>
            <person name="Edsinger-Gonzales E."/>
            <person name="Havlak P."/>
            <person name="Hellsten U."/>
            <person name="Kuo D.H."/>
            <person name="Larsson T."/>
            <person name="Lv J."/>
            <person name="Arendt D."/>
            <person name="Savage R."/>
            <person name="Osoegawa K."/>
            <person name="de Jong P."/>
            <person name="Grimwood J."/>
            <person name="Chapman J.A."/>
            <person name="Shapiro H."/>
            <person name="Aerts A."/>
            <person name="Otillar R.P."/>
            <person name="Terry A.Y."/>
            <person name="Boore J.L."/>
            <person name="Grigoriev I.V."/>
            <person name="Lindberg D.R."/>
            <person name="Seaver E.C."/>
            <person name="Weisblat D.A."/>
            <person name="Putnam N.H."/>
            <person name="Rokhsar D.S."/>
        </authorList>
    </citation>
    <scope>NUCLEOTIDE SEQUENCE</scope>
    <source>
        <strain evidence="5 7">I ESC-2004</strain>
    </source>
</reference>
<dbReference type="FunCoup" id="R7T3D1">
    <property type="interactions" value="432"/>
</dbReference>
<accession>R7T3D1</accession>
<dbReference type="GO" id="GO:0005762">
    <property type="term" value="C:mitochondrial large ribosomal subunit"/>
    <property type="evidence" value="ECO:0007669"/>
    <property type="project" value="TreeGrafter"/>
</dbReference>
<dbReference type="GO" id="GO:0003735">
    <property type="term" value="F:structural constituent of ribosome"/>
    <property type="evidence" value="ECO:0007669"/>
    <property type="project" value="InterPro"/>
</dbReference>
<evidence type="ECO:0000256" key="4">
    <source>
        <dbReference type="ARBA" id="ARBA00023274"/>
    </source>
</evidence>
<dbReference type="AlphaFoldDB" id="R7T3D1"/>
<proteinExistence type="predicted"/>
<evidence type="ECO:0000313" key="5">
    <source>
        <dbReference type="EMBL" id="ELT87222.1"/>
    </source>
</evidence>
<reference evidence="6" key="3">
    <citation type="submission" date="2015-06" db="UniProtKB">
        <authorList>
            <consortium name="EnsemblMetazoa"/>
        </authorList>
    </citation>
    <scope>IDENTIFICATION</scope>
</reference>
<evidence type="ECO:0000313" key="7">
    <source>
        <dbReference type="Proteomes" id="UP000014760"/>
    </source>
</evidence>
<dbReference type="EMBL" id="AMQN01003673">
    <property type="status" value="NOT_ANNOTATED_CDS"/>
    <property type="molecule type" value="Genomic_DNA"/>
</dbReference>
<evidence type="ECO:0000256" key="2">
    <source>
        <dbReference type="ARBA" id="ARBA00022980"/>
    </source>
</evidence>
<keyword evidence="4" id="KW-0687">Ribonucleoprotein</keyword>
<sequence length="475" mass="54941">MAAPVRCHLKNNIFKHLRSCSRVYRPSHCKQSTSAASLQDYEEPQYPSIKPRLPPGVWGDSQPKWAWQQHERGEELKSIPKAKERLEELAHNEQITAYRVHGLHDTPRTLEYKKFITKTHLLNGLPDAITNCDVSELVAKLQPFIEEAIIEDHNQIRIEQPSDVVAGEYQHQELMSAIFNTILTKLAARHDYLRRAQVDEDVRIEAFWARSGFREQYARAKDNSGVTRFNYKNLASLQLRSELPLPEFVSPDDAVCSSEFPALPYGPHAIGQNLIRDKPMSISGHWIGDPCEFHVMSWLMVPRQSREKFIQKTDEGYYDEQLLQYGLTSSFASCVSQSHNQGFNRYLDITYPFTTQTVLTDGQHFRFFAYQLNSLHIWRPDDAWRVQNICWASPNMKLFDSVEASRVVGFNPDVLRILLQMYLNQPQDRGVDLRPYLPEDESPSKTKDYVNVIGEPVIERPVIGRLQYRADAVYF</sequence>
<dbReference type="Pfam" id="PF07147">
    <property type="entry name" value="PDCD9"/>
    <property type="match status" value="1"/>
</dbReference>
<dbReference type="PANTHER" id="PTHR13014">
    <property type="entry name" value="MITOCHONDRIAL 28S RIBOSOMAL PROTEIN S30/P52 PRO-APOTOTIC PROTEIN"/>
    <property type="match status" value="1"/>
</dbReference>
<dbReference type="InterPro" id="IPR010793">
    <property type="entry name" value="Ribosomal_mL37/mL65"/>
</dbReference>
<gene>
    <name evidence="5" type="ORF">CAPTEDRAFT_221901</name>
</gene>
<protein>
    <recommendedName>
        <fullName evidence="8">28S ribosomal protein S30, mitochondrial</fullName>
    </recommendedName>
</protein>
<keyword evidence="3" id="KW-0496">Mitochondrion</keyword>